<gene>
    <name evidence="2" type="ordered locus">Curi_c20160</name>
</gene>
<proteinExistence type="predicted"/>
<evidence type="ECO:0000313" key="2">
    <source>
        <dbReference type="EMBL" id="AFS79020.1"/>
    </source>
</evidence>
<protein>
    <submittedName>
        <fullName evidence="2">Aminoglycoside phosphotransferase</fullName>
    </submittedName>
</protein>
<dbReference type="Pfam" id="PF01636">
    <property type="entry name" value="APH"/>
    <property type="match status" value="1"/>
</dbReference>
<dbReference type="SUPFAM" id="SSF56112">
    <property type="entry name" value="Protein kinase-like (PK-like)"/>
    <property type="match status" value="1"/>
</dbReference>
<dbReference type="RefSeq" id="WP_014968156.1">
    <property type="nucleotide sequence ID" value="NC_018664.1"/>
</dbReference>
<dbReference type="STRING" id="1128398.Curi_c20160"/>
<reference evidence="2 3" key="1">
    <citation type="journal article" date="2012" name="PLoS ONE">
        <title>The purine-utilizing bacterium Clostridium acidurici 9a: a genome-guided metabolic reconsideration.</title>
        <authorList>
            <person name="Hartwich K."/>
            <person name="Poehlein A."/>
            <person name="Daniel R."/>
        </authorList>
    </citation>
    <scope>NUCLEOTIDE SEQUENCE [LARGE SCALE GENOMIC DNA]</scope>
    <source>
        <strain evidence="3">ATCC 7906 / DSM 604 / BCRC 14475 / CIP 104303 / KCTC 5404 / NCIMB 10678 / 9a</strain>
    </source>
</reference>
<dbReference type="Gene3D" id="1.10.510.10">
    <property type="entry name" value="Transferase(Phosphotransferase) domain 1"/>
    <property type="match status" value="1"/>
</dbReference>
<dbReference type="InterPro" id="IPR011009">
    <property type="entry name" value="Kinase-like_dom_sf"/>
</dbReference>
<sequence length="321" mass="37588">MSHIKHIINKYYDIEVNTIASQKGGWSALAYRIEDCTHTYFLKKYEKSRASTQKYTALIDQYIPITQWLIQYSDLKGKLPVPLLTRDGTYKCEDKNAIYLLYEFIDGETVGEKTLTPKQVEQLGGLVASLHKYGKEIPIHTEDIVESFEVPFIRELNKILLEKAGLLPATVKLLLQPYISSINILIDTLLKLQKNLKNSNIKRVLCHTDLHNWNLMESKGQLILIDWEGLKLAPPEADIMFFTDKTYYSQFMDAYRKTHKDFTLNQEALRFYQIRRNLEDIWEWLEQLLFDRQDEDAKNDSIEGLQMALKDTEFFNSKFVL</sequence>
<dbReference type="InterPro" id="IPR002575">
    <property type="entry name" value="Aminoglycoside_PTrfase"/>
</dbReference>
<feature type="domain" description="Aminoglycoside phosphotransferase" evidence="1">
    <location>
        <begin position="23"/>
        <end position="261"/>
    </location>
</feature>
<dbReference type="PATRIC" id="fig|1128398.3.peg.2078"/>
<dbReference type="EMBL" id="CP003326">
    <property type="protein sequence ID" value="AFS79020.1"/>
    <property type="molecule type" value="Genomic_DNA"/>
</dbReference>
<dbReference type="eggNOG" id="COG2334">
    <property type="taxonomic scope" value="Bacteria"/>
</dbReference>
<dbReference type="HOGENOM" id="CLU_068889_0_0_9"/>
<keyword evidence="3" id="KW-1185">Reference proteome</keyword>
<name>K0B271_GOTA9</name>
<dbReference type="KEGG" id="cad:Curi_c20160"/>
<dbReference type="Proteomes" id="UP000006094">
    <property type="component" value="Chromosome"/>
</dbReference>
<evidence type="ECO:0000313" key="3">
    <source>
        <dbReference type="Proteomes" id="UP000006094"/>
    </source>
</evidence>
<accession>K0B271</accession>
<dbReference type="Gene3D" id="3.30.200.20">
    <property type="entry name" value="Phosphorylase Kinase, domain 1"/>
    <property type="match status" value="1"/>
</dbReference>
<dbReference type="Gene3D" id="1.20.58.840">
    <property type="match status" value="1"/>
</dbReference>
<dbReference type="AlphaFoldDB" id="K0B271"/>
<dbReference type="OrthoDB" id="1645186at2"/>
<evidence type="ECO:0000259" key="1">
    <source>
        <dbReference type="Pfam" id="PF01636"/>
    </source>
</evidence>
<organism evidence="2 3">
    <name type="scientific">Gottschalkia acidurici (strain ATCC 7906 / DSM 604 / BCRC 14475 / CIP 104303 / KCTC 5404 / NCIMB 10678 / 9a)</name>
    <name type="common">Clostridium acidurici</name>
    <dbReference type="NCBI Taxonomy" id="1128398"/>
    <lineage>
        <taxon>Bacteria</taxon>
        <taxon>Bacillati</taxon>
        <taxon>Bacillota</taxon>
        <taxon>Tissierellia</taxon>
        <taxon>Tissierellales</taxon>
        <taxon>Gottschalkiaceae</taxon>
        <taxon>Gottschalkia</taxon>
    </lineage>
</organism>